<organism evidence="2 3">
    <name type="scientific">Perkinsus olseni</name>
    <name type="common">Perkinsus atlanticus</name>
    <dbReference type="NCBI Taxonomy" id="32597"/>
    <lineage>
        <taxon>Eukaryota</taxon>
        <taxon>Sar</taxon>
        <taxon>Alveolata</taxon>
        <taxon>Perkinsozoa</taxon>
        <taxon>Perkinsea</taxon>
        <taxon>Perkinsida</taxon>
        <taxon>Perkinsidae</taxon>
        <taxon>Perkinsus</taxon>
    </lineage>
</organism>
<evidence type="ECO:0000256" key="1">
    <source>
        <dbReference type="SAM" id="MobiDB-lite"/>
    </source>
</evidence>
<gene>
    <name evidence="2" type="ORF">FOZ60_012595</name>
</gene>
<protein>
    <submittedName>
        <fullName evidence="2">Uncharacterized protein</fullName>
    </submittedName>
</protein>
<dbReference type="OrthoDB" id="489735at2759"/>
<feature type="compositionally biased region" description="Basic and acidic residues" evidence="1">
    <location>
        <begin position="601"/>
        <end position="673"/>
    </location>
</feature>
<sequence length="673" mass="72006">MSGYSGWYVYGPGEFGGTRGEAEQAIQGKPKDLPSEYPCPDRIEITACLPARAHAGMVDVSDTGDMEEEGGKDGPCMLPSTHKEVINTPNSLPRFGEERVRSGVFHRSGEARICPIVTARLGDGRASSTPLTARLGEKGAGPVVQRSIVRQQGPRSEGLLRFDGDVSSTGRSVRESLHALSAQGPLWVLPEGYLARAAGRESLVLVRHYGLLRVGPHLDDPIGGSYVTDGASMVPNLTLEREQLHVLSVGDPLWVLPEGFSADVIGCVPLVLVRHYGLLRVGPHLDDPIGGSHIISNTGTVSELARLEDGQATITYGSGYGPTYPMILGSCDGISDSGTLTEGLVCCGRSHQRDPCDVLSTGDSRVLWTSRTRDCREVTTAGVSSLGNQEGLLGEHAGHTRGMVSLEVPYDFRADIGIVGNLDRVMISPPSSSGKERVRMVGIGEDQWVMPSMDNNPLYGGYPGVGGSVGVMGRVDVGRDYGAAVKGTPCTIGMAVSNTATTTVIPTTNSVCCYMLSIGKAVREGDLPNSSTSVGRGMQETAPLLLEELNDARLNHTGGSSSSCYDMEVEEGNLDTTKVPRKDKEVRKEKGRTGTASVQEPPRESAQDPGDKDAVEKEKDYVSLDGSDKDRSKQRGQRDGGRRDGLKDWPPKDRSGRKEFKGRSERANERTSE</sequence>
<reference evidence="2 3" key="1">
    <citation type="submission" date="2020-04" db="EMBL/GenBank/DDBJ databases">
        <title>Perkinsus olseni comparative genomics.</title>
        <authorList>
            <person name="Bogema D.R."/>
        </authorList>
    </citation>
    <scope>NUCLEOTIDE SEQUENCE [LARGE SCALE GENOMIC DNA]</scope>
    <source>
        <strain evidence="2">00978-12</strain>
    </source>
</reference>
<comment type="caution">
    <text evidence="2">The sequence shown here is derived from an EMBL/GenBank/DDBJ whole genome shotgun (WGS) entry which is preliminary data.</text>
</comment>
<evidence type="ECO:0000313" key="3">
    <source>
        <dbReference type="Proteomes" id="UP000541610"/>
    </source>
</evidence>
<dbReference type="AlphaFoldDB" id="A0A7J6NB32"/>
<feature type="compositionally biased region" description="Basic and acidic residues" evidence="1">
    <location>
        <begin position="578"/>
        <end position="592"/>
    </location>
</feature>
<evidence type="ECO:0000313" key="2">
    <source>
        <dbReference type="EMBL" id="KAF4681102.1"/>
    </source>
</evidence>
<dbReference type="Proteomes" id="UP000541610">
    <property type="component" value="Unassembled WGS sequence"/>
</dbReference>
<feature type="region of interest" description="Disordered" evidence="1">
    <location>
        <begin position="555"/>
        <end position="673"/>
    </location>
</feature>
<name>A0A7J6NB32_PEROL</name>
<dbReference type="EMBL" id="JABANP010000544">
    <property type="protein sequence ID" value="KAF4681102.1"/>
    <property type="molecule type" value="Genomic_DNA"/>
</dbReference>
<proteinExistence type="predicted"/>
<accession>A0A7J6NB32</accession>